<feature type="domain" description="ABC transporter" evidence="7">
    <location>
        <begin position="10"/>
        <end position="243"/>
    </location>
</feature>
<evidence type="ECO:0000256" key="1">
    <source>
        <dbReference type="ARBA" id="ARBA00004202"/>
    </source>
</evidence>
<dbReference type="InterPro" id="IPR017871">
    <property type="entry name" value="ABC_transporter-like_CS"/>
</dbReference>
<keyword evidence="3" id="KW-0813">Transport</keyword>
<dbReference type="GeneID" id="41331303"/>
<dbReference type="InterPro" id="IPR050095">
    <property type="entry name" value="ECF_ABC_transporter_ATP-bd"/>
</dbReference>
<dbReference type="GO" id="GO:0043190">
    <property type="term" value="C:ATP-binding cassette (ABC) transporter complex"/>
    <property type="evidence" value="ECO:0007669"/>
    <property type="project" value="TreeGrafter"/>
</dbReference>
<gene>
    <name evidence="8" type="ORF">DSAG12_03336</name>
</gene>
<reference evidence="8 9" key="1">
    <citation type="journal article" date="2020" name="Nature">
        <title>Isolation of an archaeon at the prokaryote-eukaryote interface.</title>
        <authorList>
            <person name="Imachi H."/>
            <person name="Nobu M.K."/>
            <person name="Nakahara N."/>
            <person name="Morono Y."/>
            <person name="Ogawara M."/>
            <person name="Takaki Y."/>
            <person name="Takano Y."/>
            <person name="Uematsu K."/>
            <person name="Ikuta T."/>
            <person name="Ito M."/>
            <person name="Matsui Y."/>
            <person name="Miyazaki M."/>
            <person name="Murata K."/>
            <person name="Saito Y."/>
            <person name="Sakai S."/>
            <person name="Song C."/>
            <person name="Tasumi E."/>
            <person name="Yamanaka Y."/>
            <person name="Yamaguchi T."/>
            <person name="Kamagata Y."/>
            <person name="Tamaki H."/>
            <person name="Takai K."/>
        </authorList>
    </citation>
    <scope>NUCLEOTIDE SEQUENCE [LARGE SCALE GENOMIC DNA]</scope>
    <source>
        <strain evidence="8 9">MK-D1</strain>
    </source>
</reference>
<dbReference type="Gene3D" id="3.40.50.300">
    <property type="entry name" value="P-loop containing nucleotide triphosphate hydrolases"/>
    <property type="match status" value="1"/>
</dbReference>
<evidence type="ECO:0000256" key="2">
    <source>
        <dbReference type="ARBA" id="ARBA00005417"/>
    </source>
</evidence>
<accession>A0A5B9DDV5</accession>
<evidence type="ECO:0000313" key="8">
    <source>
        <dbReference type="EMBL" id="QEE17499.1"/>
    </source>
</evidence>
<dbReference type="Pfam" id="PF00005">
    <property type="entry name" value="ABC_tran"/>
    <property type="match status" value="1"/>
</dbReference>
<organism evidence="8 9">
    <name type="scientific">Promethearchaeum syntrophicum</name>
    <dbReference type="NCBI Taxonomy" id="2594042"/>
    <lineage>
        <taxon>Archaea</taxon>
        <taxon>Promethearchaeati</taxon>
        <taxon>Promethearchaeota</taxon>
        <taxon>Promethearchaeia</taxon>
        <taxon>Promethearchaeales</taxon>
        <taxon>Promethearchaeaceae</taxon>
        <taxon>Promethearchaeum</taxon>
    </lineage>
</organism>
<dbReference type="InterPro" id="IPR003439">
    <property type="entry name" value="ABC_transporter-like_ATP-bd"/>
</dbReference>
<dbReference type="InterPro" id="IPR027417">
    <property type="entry name" value="P-loop_NTPase"/>
</dbReference>
<dbReference type="InterPro" id="IPR015856">
    <property type="entry name" value="ABC_transpr_CbiO/EcfA_su"/>
</dbReference>
<dbReference type="PANTHER" id="PTHR43553">
    <property type="entry name" value="HEAVY METAL TRANSPORTER"/>
    <property type="match status" value="1"/>
</dbReference>
<evidence type="ECO:0000256" key="3">
    <source>
        <dbReference type="ARBA" id="ARBA00022448"/>
    </source>
</evidence>
<dbReference type="Proteomes" id="UP000321408">
    <property type="component" value="Chromosome"/>
</dbReference>
<evidence type="ECO:0000259" key="7">
    <source>
        <dbReference type="PROSITE" id="PS50893"/>
    </source>
</evidence>
<evidence type="ECO:0000256" key="5">
    <source>
        <dbReference type="ARBA" id="ARBA00022840"/>
    </source>
</evidence>
<keyword evidence="5 8" id="KW-0067">ATP-binding</keyword>
<evidence type="ECO:0000256" key="4">
    <source>
        <dbReference type="ARBA" id="ARBA00022741"/>
    </source>
</evidence>
<evidence type="ECO:0000256" key="6">
    <source>
        <dbReference type="ARBA" id="ARBA00025157"/>
    </source>
</evidence>
<dbReference type="SUPFAM" id="SSF52540">
    <property type="entry name" value="P-loop containing nucleoside triphosphate hydrolases"/>
    <property type="match status" value="1"/>
</dbReference>
<dbReference type="PANTHER" id="PTHR43553:SF24">
    <property type="entry name" value="ENERGY-COUPLING FACTOR TRANSPORTER ATP-BINDING PROTEIN ECFA1"/>
    <property type="match status" value="1"/>
</dbReference>
<reference evidence="8 9" key="2">
    <citation type="journal article" date="2024" name="Int. J. Syst. Evol. Microbiol.">
        <title>Promethearchaeum syntrophicum gen. nov., sp. nov., an anaerobic, obligately syntrophic archaeon, the first isolate of the lineage 'Asgard' archaea, and proposal of the new archaeal phylum Promethearchaeota phyl. nov. and kingdom Promethearchaeati regn. nov.</title>
        <authorList>
            <person name="Imachi H."/>
            <person name="Nobu M.K."/>
            <person name="Kato S."/>
            <person name="Takaki Y."/>
            <person name="Miyazaki M."/>
            <person name="Miyata M."/>
            <person name="Ogawara M."/>
            <person name="Saito Y."/>
            <person name="Sakai S."/>
            <person name="Tahara Y.O."/>
            <person name="Takano Y."/>
            <person name="Tasumi E."/>
            <person name="Uematsu K."/>
            <person name="Yoshimura T."/>
            <person name="Itoh T."/>
            <person name="Ohkuma M."/>
            <person name="Takai K."/>
        </authorList>
    </citation>
    <scope>NUCLEOTIDE SEQUENCE [LARGE SCALE GENOMIC DNA]</scope>
    <source>
        <strain evidence="8 9">MK-D1</strain>
    </source>
</reference>
<dbReference type="GO" id="GO:0042626">
    <property type="term" value="F:ATPase-coupled transmembrane transporter activity"/>
    <property type="evidence" value="ECO:0007669"/>
    <property type="project" value="TreeGrafter"/>
</dbReference>
<comment type="subcellular location">
    <subcellularLocation>
        <location evidence="1">Cell membrane</location>
        <topology evidence="1">Peripheral membrane protein</topology>
    </subcellularLocation>
</comment>
<dbReference type="KEGG" id="psyt:DSAG12_03336"/>
<dbReference type="AlphaFoldDB" id="A0A5B9DDV5"/>
<keyword evidence="4" id="KW-0547">Nucleotide-binding</keyword>
<dbReference type="InterPro" id="IPR003593">
    <property type="entry name" value="AAA+_ATPase"/>
</dbReference>
<dbReference type="PROSITE" id="PS00211">
    <property type="entry name" value="ABC_TRANSPORTER_1"/>
    <property type="match status" value="1"/>
</dbReference>
<comment type="similarity">
    <text evidence="2">Belongs to the ABC transporter superfamily.</text>
</comment>
<evidence type="ECO:0000313" key="9">
    <source>
        <dbReference type="Proteomes" id="UP000321408"/>
    </source>
</evidence>
<dbReference type="PROSITE" id="PS50893">
    <property type="entry name" value="ABC_TRANSPORTER_2"/>
    <property type="match status" value="1"/>
</dbReference>
<proteinExistence type="inferred from homology"/>
<dbReference type="GO" id="GO:0016887">
    <property type="term" value="F:ATP hydrolysis activity"/>
    <property type="evidence" value="ECO:0007669"/>
    <property type="project" value="InterPro"/>
</dbReference>
<dbReference type="GO" id="GO:0005524">
    <property type="term" value="F:ATP binding"/>
    <property type="evidence" value="ECO:0007669"/>
    <property type="project" value="UniProtKB-KW"/>
</dbReference>
<dbReference type="SMART" id="SM00382">
    <property type="entry name" value="AAA"/>
    <property type="match status" value="1"/>
</dbReference>
<keyword evidence="9" id="KW-1185">Reference proteome</keyword>
<comment type="function">
    <text evidence="6">Probably part of an ABC transporter complex. Responsible for energy coupling to the transport system.</text>
</comment>
<dbReference type="RefSeq" id="WP_147664391.1">
    <property type="nucleotide sequence ID" value="NZ_CP042905.2"/>
</dbReference>
<protein>
    <submittedName>
        <fullName evidence="8">Energy-coupling factor ABC transporter ATP-binding protein</fullName>
    </submittedName>
</protein>
<dbReference type="EMBL" id="CP042905">
    <property type="protein sequence ID" value="QEE17499.1"/>
    <property type="molecule type" value="Genomic_DNA"/>
</dbReference>
<sequence>MNEKDYNPIIEIENLSFAYKNDCWIIKEANFTVNKGEILGIAGPSGIGKTTLCYILKGIIPHSIRGNLEGNITINGLNIKKLNISKIARSVGMVFQNLNAQLFSNTVKEEIEFGLKNLKMDHSLAIPAMKKFKIEDLSNKSPINLSAGQKQRVILASILALKPKILILDEPAVYLDPPNKIRLKEWLIEQNQKFDTTILIASNNPWLIGEICDEILFFRNKTIEKMHKSVVMKEETSWRWTYT</sequence>
<dbReference type="OrthoDB" id="18209at2157"/>
<name>A0A5B9DDV5_9ARCH</name>
<dbReference type="CDD" id="cd03225">
    <property type="entry name" value="ABC_cobalt_CbiO_domain1"/>
    <property type="match status" value="1"/>
</dbReference>